<comment type="caution">
    <text evidence="1">The sequence shown here is derived from an EMBL/GenBank/DDBJ whole genome shotgun (WGS) entry which is preliminary data.</text>
</comment>
<dbReference type="EMBL" id="LATX01000716">
    <property type="protein sequence ID" value="KTB45387.1"/>
    <property type="molecule type" value="Genomic_DNA"/>
</dbReference>
<dbReference type="AlphaFoldDB" id="A0A0W0G9Y7"/>
<organism evidence="1 2">
    <name type="scientific">Moniliophthora roreri</name>
    <name type="common">Frosty pod rot fungus</name>
    <name type="synonym">Monilia roreri</name>
    <dbReference type="NCBI Taxonomy" id="221103"/>
    <lineage>
        <taxon>Eukaryota</taxon>
        <taxon>Fungi</taxon>
        <taxon>Dikarya</taxon>
        <taxon>Basidiomycota</taxon>
        <taxon>Agaricomycotina</taxon>
        <taxon>Agaricomycetes</taxon>
        <taxon>Agaricomycetidae</taxon>
        <taxon>Agaricales</taxon>
        <taxon>Marasmiineae</taxon>
        <taxon>Marasmiaceae</taxon>
        <taxon>Moniliophthora</taxon>
    </lineage>
</organism>
<proteinExistence type="predicted"/>
<dbReference type="eggNOG" id="ENOG502RCNY">
    <property type="taxonomic scope" value="Eukaryota"/>
</dbReference>
<dbReference type="Proteomes" id="UP000054988">
    <property type="component" value="Unassembled WGS sequence"/>
</dbReference>
<dbReference type="Gene3D" id="3.40.50.300">
    <property type="entry name" value="P-loop containing nucleotide triphosphate hydrolases"/>
    <property type="match status" value="1"/>
</dbReference>
<accession>A0A0W0G9Y7</accession>
<reference evidence="1 2" key="1">
    <citation type="submission" date="2015-12" db="EMBL/GenBank/DDBJ databases">
        <title>Draft genome sequence of Moniliophthora roreri, the causal agent of frosty pod rot of cacao.</title>
        <authorList>
            <person name="Aime M.C."/>
            <person name="Diaz-Valderrama J.R."/>
            <person name="Kijpornyongpan T."/>
            <person name="Phillips-Mora W."/>
        </authorList>
    </citation>
    <scope>NUCLEOTIDE SEQUENCE [LARGE SCALE GENOMIC DNA]</scope>
    <source>
        <strain evidence="1 2">MCA 2952</strain>
    </source>
</reference>
<dbReference type="InterPro" id="IPR027417">
    <property type="entry name" value="P-loop_NTPase"/>
</dbReference>
<gene>
    <name evidence="1" type="ORF">WG66_2070</name>
</gene>
<evidence type="ECO:0000313" key="1">
    <source>
        <dbReference type="EMBL" id="KTB45387.1"/>
    </source>
</evidence>
<dbReference type="SUPFAM" id="SSF52540">
    <property type="entry name" value="P-loop containing nucleoside triphosphate hydrolases"/>
    <property type="match status" value="1"/>
</dbReference>
<name>A0A0W0G9Y7_MONRR</name>
<dbReference type="PANTHER" id="PTHR48312">
    <property type="match status" value="1"/>
</dbReference>
<dbReference type="PANTHER" id="PTHR48312:SF1">
    <property type="entry name" value="SULFOTRANSFERASE"/>
    <property type="match status" value="1"/>
</dbReference>
<sequence length="320" mass="36259">MSTQPQSKPRLFLFSHPRTMSNLLMRILETHPDLSQLGYSFFNAYYIGPERQAASPREDFTQVPGYDKWPEMTYQKGLDSMLLWLKNTEETGKTPLIKNHSNEITQPTVPRETMPPKPNVKDTKLDLANPDVEDTPPLPENPTFLPTRFLLTLTPIFIIRHPASVAPSFLRAVTVGTSITVDSEEFATCCSYKNQINIFEFYKSQGTEPIVVDGERLVNDTQGVMKKLCERVGLDEGGLKYEWDAKQAPGAVVSKAQDAFAGTVMRSTGVIKHRASQKPIDIDEKVKKWEQEWDAEIAKAMERHVRGAMGDYEYLLKYAL</sequence>
<dbReference type="Pfam" id="PF13469">
    <property type="entry name" value="Sulfotransfer_3"/>
    <property type="match status" value="1"/>
</dbReference>
<evidence type="ECO:0000313" key="2">
    <source>
        <dbReference type="Proteomes" id="UP000054988"/>
    </source>
</evidence>
<protein>
    <submittedName>
        <fullName evidence="1">Uncharacterized protein</fullName>
    </submittedName>
</protein>